<feature type="transmembrane region" description="Helical" evidence="1">
    <location>
        <begin position="202"/>
        <end position="224"/>
    </location>
</feature>
<proteinExistence type="predicted"/>
<keyword evidence="1" id="KW-0472">Membrane</keyword>
<evidence type="ECO:0000313" key="2">
    <source>
        <dbReference type="EMBL" id="KQC84368.1"/>
    </source>
</evidence>
<feature type="transmembrane region" description="Helical" evidence="1">
    <location>
        <begin position="72"/>
        <end position="92"/>
    </location>
</feature>
<accession>A0AAW3JN39</accession>
<comment type="caution">
    <text evidence="2">The sequence shown here is derived from an EMBL/GenBank/DDBJ whole genome shotgun (WGS) entry which is preliminary data.</text>
</comment>
<protein>
    <recommendedName>
        <fullName evidence="4">ABC-2 family transporter protein</fullName>
    </recommendedName>
</protein>
<organism evidence="2 3">
    <name type="scientific">Butyribacter intestini</name>
    <dbReference type="NCBI Taxonomy" id="1703332"/>
    <lineage>
        <taxon>Bacteria</taxon>
        <taxon>Bacillati</taxon>
        <taxon>Bacillota</taxon>
        <taxon>Clostridia</taxon>
        <taxon>Lachnospirales</taxon>
        <taxon>Lachnospiraceae</taxon>
        <taxon>Butyribacter</taxon>
    </lineage>
</organism>
<feature type="transmembrane region" description="Helical" evidence="1">
    <location>
        <begin position="12"/>
        <end position="31"/>
    </location>
</feature>
<dbReference type="Proteomes" id="UP000050833">
    <property type="component" value="Unassembled WGS sequence"/>
</dbReference>
<sequence>MKTITKERIKNPFLFIAVLSLITVLIVSWLFGSEFLTVITYSEDYIKANGGMSKKEYLNMILPQILSWENSWMGAFTYLVNFFTLFPCLVVLEFSKELKGYFPHAVIYMKNGNMSIRKACIFYAILGGIVVSVSLLLGDIMLAPFAKAALTDIGGADDFFPKNFYVLHPFFVFNTLACTIYFLAGFAFAFMACSVAIWKNDAVFILGIPFLFYHLENFISSQLGGFMPLWSADSIVAFNTPHNILELSLPLLIIIGISIVMIEVKIHSRRGVIE</sequence>
<dbReference type="AlphaFoldDB" id="A0AAW3JN39"/>
<name>A0AAW3JN39_9FIRM</name>
<dbReference type="RefSeq" id="WP_055945988.1">
    <property type="nucleotide sequence ID" value="NZ_JAQDCV010000003.1"/>
</dbReference>
<evidence type="ECO:0008006" key="4">
    <source>
        <dbReference type="Google" id="ProtNLM"/>
    </source>
</evidence>
<dbReference type="EMBL" id="LLKB01000006">
    <property type="protein sequence ID" value="KQC84368.1"/>
    <property type="molecule type" value="Genomic_DNA"/>
</dbReference>
<feature type="transmembrane region" description="Helical" evidence="1">
    <location>
        <begin position="120"/>
        <end position="146"/>
    </location>
</feature>
<feature type="transmembrane region" description="Helical" evidence="1">
    <location>
        <begin position="244"/>
        <end position="264"/>
    </location>
</feature>
<keyword evidence="1" id="KW-1133">Transmembrane helix</keyword>
<evidence type="ECO:0000256" key="1">
    <source>
        <dbReference type="SAM" id="Phobius"/>
    </source>
</evidence>
<gene>
    <name evidence="2" type="ORF">APZ18_13775</name>
</gene>
<evidence type="ECO:0000313" key="3">
    <source>
        <dbReference type="Proteomes" id="UP000050833"/>
    </source>
</evidence>
<feature type="transmembrane region" description="Helical" evidence="1">
    <location>
        <begin position="166"/>
        <end position="190"/>
    </location>
</feature>
<reference evidence="2 3" key="1">
    <citation type="submission" date="2015-10" db="EMBL/GenBank/DDBJ databases">
        <title>Butyribacter intestini gen. nov., sp. nov., a butyric acid-producing bacterium of the family Lachnospiraceae isolated from the human faeces.</title>
        <authorList>
            <person name="Zou Y."/>
            <person name="Xue W."/>
            <person name="Luo G."/>
            <person name="Lv M."/>
        </authorList>
    </citation>
    <scope>NUCLEOTIDE SEQUENCE [LARGE SCALE GENOMIC DNA]</scope>
    <source>
        <strain evidence="2 3">TF01-11</strain>
    </source>
</reference>
<keyword evidence="1" id="KW-0812">Transmembrane</keyword>
<keyword evidence="3" id="KW-1185">Reference proteome</keyword>